<dbReference type="GO" id="GO:0005524">
    <property type="term" value="F:ATP binding"/>
    <property type="evidence" value="ECO:0007669"/>
    <property type="project" value="InterPro"/>
</dbReference>
<dbReference type="SUPFAM" id="SSF56112">
    <property type="entry name" value="Protein kinase-like (PK-like)"/>
    <property type="match status" value="1"/>
</dbReference>
<keyword evidence="4" id="KW-1185">Reference proteome</keyword>
<dbReference type="InterPro" id="IPR045055">
    <property type="entry name" value="DNA2/NAM7-like"/>
</dbReference>
<accession>A0A1C4A3D8</accession>
<dbReference type="Pfam" id="PF18741">
    <property type="entry name" value="MTES_1575"/>
    <property type="match status" value="1"/>
</dbReference>
<dbReference type="STRING" id="1798183.GA0061080_100830"/>
<dbReference type="PANTHER" id="PTHR10887">
    <property type="entry name" value="DNA2/NAM7 HELICASE FAMILY"/>
    <property type="match status" value="1"/>
</dbReference>
<dbReference type="PANTHER" id="PTHR10887:SF495">
    <property type="entry name" value="HELICASE SENATAXIN ISOFORM X1-RELATED"/>
    <property type="match status" value="1"/>
</dbReference>
<dbReference type="Pfam" id="PF13087">
    <property type="entry name" value="AAA_12"/>
    <property type="match status" value="1"/>
</dbReference>
<keyword evidence="3" id="KW-0067">ATP-binding</keyword>
<sequence length="2090" mass="238784">MAMMRFCPHCETERSLYEIFCEGTTETGVCGWDLSNEPIRESGWRPLSIVTAEELTEQISSLPHCVNGHPMDEGDLMCMVCGADLAELDVIEQEVISATTQTLEPALQAVETTIDNWRILNTLSTTDGTRERYLAERIEDKKRAVLTLYHAGAEPDVAIYDVLKQLPKEHVPEIITAGRWNAQAYVVAEELTGGSLSDLGIVMTDLVSIKHVMAELGQALKAFTEVGLRHCDLRPETLLVRTKDPLDLVITGFGSARLSEFDLEVISPLKTTRYMAPEVIAGGVSVASDWWSLGIILLEQLTQGQCFAGVNDQAFLIQILTNGVTIPDNLPTQLQQLLKGLLAKSHHERWQWPQVQAWLQGQMVAVPEALSSTQHELGSTIQLGERHYSDIKLFALAAADPLYWQEACDHLVRGLVTTWLEKAEFDEQILAKVREVLRQLDLSDDLKLMLVLKILNPDMPLVLKGDIITPSWLLQHPLQGCLFIEGFIPHVLQDLEIWLWRLQERANTVRRRADNLQIRLDEETLKIHLLSTSRAQLTALWEERLAIFPDANNVGILSLIERRAISEEDLIVLLSAQIGQFKSIDNVTQEVLKLSDQHSVVTVDEQELKELMRQPRLALYQMLNERIEGFACIGHEQLDAWTEQYRLEKRMPFHQLLLLLSVPAEQWIKPHKQQYISQIIDFFHKKVSASVLQGPLVRMHLGLYMPRIDIYLLGTERKPAEALLDHLVARNSRQISIDLMVFQQDQYLERRLSNLYRQSSLYKRDTGIDDLYMGFPFLIYQEPTAYRLPRIAPLLLWPIKLHYELGARNHIAFSFDHDREEIRINPALEGILGKSLYQTWKNALDELLTRSALSTQEIIDALSILGNPLSRKVQALPFKQEIERGKLYLSCSAVFFNVNFMGQSIGEELNKLKKISPIGTALETALRLKSYQTLADIPEKTPELERYFTVASDPSQENAVLQSRQYPGLLIEGPPGTGKSQTIVNMIADAIGRNKTILLVCQKKAALEVVYKRLVAEGLNNRAIMINDVNADRNIVISSIREQLDRLFKSPVDTQWEAKREQIANQITQLEHQLDSYHQALHHVDEQTGLTYRELIAELISLNKQLSTFVAPQLRSVLSALNKVQLAELEDECALLIRYWLPANYEHTALSELRAFSHEPATLSDFNHFFTDFMEAEHNRTVVLNINQARFDLNDPTPYQHWIETDGQMFLAISDSIRIQLNKWSSLFKVDAAKQQSSSEGYTLITELKWLEEQLAVISNASWCDLSPKLCLLEQQQLDKLTKQASRMMTPTSWYSFLSITRYSAKKNLTHFLMQQGEICDETRFPMLFHALILEQQYRPIRNKLQCIFKQLQLPIPDNTIGIKMAGLINETIVALEEVMQLFNKIMIAPRTEEVEAALLNSKPAFEQLLADYTTAFNRYFARKEALEKLARIEHYLSPSLYQSCKTAIENNVSTEPKLLDIKQALPSLADYQYFRKRAEQLSATSLQLLAKLRSYQEPLKQIAVTDLEKVFRQLVNGEAYQAWKERIELAYPILLINDEETQKRIKLLAAADLEMRALNRVLLEQNIPIKELGSLRQWEDITRLTGVRARRLREFIEQGEKLGLMKLRSIWLMNPDVASRLLPLKAGLFDTVIYDEASQMPIQYAIPTLYRGKVLVVSGDEKQMPPSNFFANQIEIEEADLNLSYDELSDEEQEELQTGQWNCKEIMDCPDLLQLARSVLPSTSLQIHYRSAYRELIAYSNAAFYNNQLNVPVRHPKSTIKQVQPIEFLQVNGIYHNQTNLIEAEQVVEKVAEIWQLPKEQRPSLGVVTFNKKQADLIEDLFNKKVRENEIFRTLYLEETQRVESGENMSFFIKNVENVQGDERDIIIFSTTFGRNKEGVFRRNFGVLGQLGGERRLNVAITRARKKVILLCSMPIEDISDMLASQHQPISPRDYLQCYLAYARALSAGDFVTAQSLLKGIIATTETQATKLIESRQDALLNDVEMFIQSLGVSYTKNSGTGVFALDFAIEDPKTQLYIVGIECDAPTHPLLANARARDIWRTAVLKRSIPHIIRITSHEWYEQNEQIKAKLRQLINETLATGETHERS</sequence>
<evidence type="ECO:0000313" key="4">
    <source>
        <dbReference type="Proteomes" id="UP000199698"/>
    </source>
</evidence>
<dbReference type="Pfam" id="PF13195">
    <property type="entry name" value="DUF4011"/>
    <property type="match status" value="1"/>
</dbReference>
<feature type="coiled-coil region" evidence="1">
    <location>
        <begin position="499"/>
        <end position="526"/>
    </location>
</feature>
<protein>
    <submittedName>
        <fullName evidence="3">Superfamily I DNA and/or RNA helicase</fullName>
    </submittedName>
</protein>
<keyword evidence="3" id="KW-0547">Nucleotide-binding</keyword>
<evidence type="ECO:0000256" key="1">
    <source>
        <dbReference type="SAM" id="Coils"/>
    </source>
</evidence>
<name>A0A1C4A3D8_9GAMM</name>
<dbReference type="InterPro" id="IPR000719">
    <property type="entry name" value="Prot_kinase_dom"/>
</dbReference>
<organism evidence="3 4">
    <name type="scientific">Gilliamella intestini</name>
    <dbReference type="NCBI Taxonomy" id="1798183"/>
    <lineage>
        <taxon>Bacteria</taxon>
        <taxon>Pseudomonadati</taxon>
        <taxon>Pseudomonadota</taxon>
        <taxon>Gammaproteobacteria</taxon>
        <taxon>Orbales</taxon>
        <taxon>Orbaceae</taxon>
        <taxon>Gilliamella</taxon>
    </lineage>
</organism>
<dbReference type="SUPFAM" id="SSF52540">
    <property type="entry name" value="P-loop containing nucleoside triphosphate hydrolases"/>
    <property type="match status" value="1"/>
</dbReference>
<dbReference type="Pfam" id="PF00069">
    <property type="entry name" value="Pkinase"/>
    <property type="match status" value="1"/>
</dbReference>
<dbReference type="PROSITE" id="PS50011">
    <property type="entry name" value="PROTEIN_KINASE_DOM"/>
    <property type="match status" value="1"/>
</dbReference>
<dbReference type="InterPro" id="IPR011009">
    <property type="entry name" value="Kinase-like_dom_sf"/>
</dbReference>
<proteinExistence type="predicted"/>
<keyword evidence="3" id="KW-0347">Helicase</keyword>
<dbReference type="RefSeq" id="WP_209435720.1">
    <property type="nucleotide sequence ID" value="NZ_FMBA01000008.1"/>
</dbReference>
<evidence type="ECO:0000259" key="2">
    <source>
        <dbReference type="PROSITE" id="PS50011"/>
    </source>
</evidence>
<dbReference type="InterPro" id="IPR041679">
    <property type="entry name" value="DNA2/NAM7-like_C"/>
</dbReference>
<keyword evidence="3" id="KW-0378">Hydrolase</keyword>
<dbReference type="InterPro" id="IPR027417">
    <property type="entry name" value="P-loop_NTPase"/>
</dbReference>
<dbReference type="EMBL" id="FMBA01000008">
    <property type="protein sequence ID" value="SCB89214.1"/>
    <property type="molecule type" value="Genomic_DNA"/>
</dbReference>
<feature type="domain" description="Protein kinase" evidence="2">
    <location>
        <begin position="85"/>
        <end position="359"/>
    </location>
</feature>
<dbReference type="CDD" id="cd18808">
    <property type="entry name" value="SF1_C_Upf1"/>
    <property type="match status" value="1"/>
</dbReference>
<dbReference type="InterPro" id="IPR041677">
    <property type="entry name" value="DNA2/NAM7_AAA_11"/>
</dbReference>
<dbReference type="InterPro" id="IPR049468">
    <property type="entry name" value="Restrct_endonuc-II-like_dom"/>
</dbReference>
<reference evidence="4" key="1">
    <citation type="submission" date="2016-08" db="EMBL/GenBank/DDBJ databases">
        <authorList>
            <person name="Varghese N."/>
            <person name="Submissions Spin"/>
        </authorList>
    </citation>
    <scope>NUCLEOTIDE SEQUENCE [LARGE SCALE GENOMIC DNA]</scope>
    <source>
        <strain evidence="4">R-53144</strain>
    </source>
</reference>
<dbReference type="Gene3D" id="3.40.960.10">
    <property type="entry name" value="VSR Endonuclease"/>
    <property type="match status" value="1"/>
</dbReference>
<evidence type="ECO:0000313" key="3">
    <source>
        <dbReference type="EMBL" id="SCB89214.1"/>
    </source>
</evidence>
<dbReference type="Pfam" id="PF13086">
    <property type="entry name" value="AAA_11"/>
    <property type="match status" value="1"/>
</dbReference>
<dbReference type="InterPro" id="IPR047187">
    <property type="entry name" value="SF1_C_Upf1"/>
</dbReference>
<dbReference type="Gene3D" id="1.10.510.10">
    <property type="entry name" value="Transferase(Phosphotransferase) domain 1"/>
    <property type="match status" value="1"/>
</dbReference>
<dbReference type="GO" id="GO:0004672">
    <property type="term" value="F:protein kinase activity"/>
    <property type="evidence" value="ECO:0007669"/>
    <property type="project" value="InterPro"/>
</dbReference>
<dbReference type="Gene3D" id="3.40.50.300">
    <property type="entry name" value="P-loop containing nucleotide triphosphate hydrolases"/>
    <property type="match status" value="3"/>
</dbReference>
<dbReference type="InterPro" id="IPR025103">
    <property type="entry name" value="DUF4011"/>
</dbReference>
<dbReference type="SMART" id="SM00220">
    <property type="entry name" value="S_TKc"/>
    <property type="match status" value="1"/>
</dbReference>
<dbReference type="Proteomes" id="UP000199698">
    <property type="component" value="Unassembled WGS sequence"/>
</dbReference>
<keyword evidence="1" id="KW-0175">Coiled coil</keyword>
<gene>
    <name evidence="3" type="ORF">GA0061080_100830</name>
</gene>
<dbReference type="GO" id="GO:0004386">
    <property type="term" value="F:helicase activity"/>
    <property type="evidence" value="ECO:0007669"/>
    <property type="project" value="UniProtKB-KW"/>
</dbReference>